<evidence type="ECO:0000256" key="2">
    <source>
        <dbReference type="ARBA" id="ARBA00023015"/>
    </source>
</evidence>
<dbReference type="PANTHER" id="PTHR30118">
    <property type="entry name" value="HTH-TYPE TRANSCRIPTIONAL REGULATOR LEUO-RELATED"/>
    <property type="match status" value="1"/>
</dbReference>
<organism evidence="6 7">
    <name type="scientific">Rhodoferax koreensis</name>
    <dbReference type="NCBI Taxonomy" id="1842727"/>
    <lineage>
        <taxon>Bacteria</taxon>
        <taxon>Pseudomonadati</taxon>
        <taxon>Pseudomonadota</taxon>
        <taxon>Betaproteobacteria</taxon>
        <taxon>Burkholderiales</taxon>
        <taxon>Comamonadaceae</taxon>
        <taxon>Rhodoferax</taxon>
    </lineage>
</organism>
<dbReference type="OrthoDB" id="8717159at2"/>
<dbReference type="AlphaFoldDB" id="A0A1P8K4K6"/>
<evidence type="ECO:0000313" key="7">
    <source>
        <dbReference type="Proteomes" id="UP000186609"/>
    </source>
</evidence>
<dbReference type="InterPro" id="IPR050389">
    <property type="entry name" value="LysR-type_TF"/>
</dbReference>
<dbReference type="InterPro" id="IPR005119">
    <property type="entry name" value="LysR_subst-bd"/>
</dbReference>
<dbReference type="SUPFAM" id="SSF46785">
    <property type="entry name" value="Winged helix' DNA-binding domain"/>
    <property type="match status" value="1"/>
</dbReference>
<dbReference type="Pfam" id="PF03466">
    <property type="entry name" value="LysR_substrate"/>
    <property type="match status" value="1"/>
</dbReference>
<keyword evidence="4" id="KW-0804">Transcription</keyword>
<evidence type="ECO:0000256" key="3">
    <source>
        <dbReference type="ARBA" id="ARBA00023125"/>
    </source>
</evidence>
<protein>
    <submittedName>
        <fullName evidence="6">LysR family transcriptional regulator</fullName>
    </submittedName>
</protein>
<dbReference type="GO" id="GO:0003677">
    <property type="term" value="F:DNA binding"/>
    <property type="evidence" value="ECO:0007669"/>
    <property type="project" value="UniProtKB-KW"/>
</dbReference>
<gene>
    <name evidence="6" type="ORF">RD110_24325</name>
</gene>
<dbReference type="Gene3D" id="3.40.190.10">
    <property type="entry name" value="Periplasmic binding protein-like II"/>
    <property type="match status" value="2"/>
</dbReference>
<keyword evidence="3" id="KW-0238">DNA-binding</keyword>
<evidence type="ECO:0000256" key="4">
    <source>
        <dbReference type="ARBA" id="ARBA00023163"/>
    </source>
</evidence>
<dbReference type="Gene3D" id="1.10.10.10">
    <property type="entry name" value="Winged helix-like DNA-binding domain superfamily/Winged helix DNA-binding domain"/>
    <property type="match status" value="1"/>
</dbReference>
<dbReference type="KEGG" id="rhy:RD110_24325"/>
<dbReference type="SUPFAM" id="SSF53850">
    <property type="entry name" value="Periplasmic binding protein-like II"/>
    <property type="match status" value="1"/>
</dbReference>
<evidence type="ECO:0000256" key="1">
    <source>
        <dbReference type="ARBA" id="ARBA00009437"/>
    </source>
</evidence>
<dbReference type="GO" id="GO:0003700">
    <property type="term" value="F:DNA-binding transcription factor activity"/>
    <property type="evidence" value="ECO:0007669"/>
    <property type="project" value="InterPro"/>
</dbReference>
<dbReference type="PANTHER" id="PTHR30118:SF15">
    <property type="entry name" value="TRANSCRIPTIONAL REGULATORY PROTEIN"/>
    <property type="match status" value="1"/>
</dbReference>
<keyword evidence="7" id="KW-1185">Reference proteome</keyword>
<proteinExistence type="inferred from homology"/>
<dbReference type="Pfam" id="PF00126">
    <property type="entry name" value="HTH_1"/>
    <property type="match status" value="1"/>
</dbReference>
<dbReference type="CDD" id="cd08460">
    <property type="entry name" value="PBP2_DntR_like_1"/>
    <property type="match status" value="1"/>
</dbReference>
<keyword evidence="2" id="KW-0805">Transcription regulation</keyword>
<dbReference type="EMBL" id="CP019236">
    <property type="protein sequence ID" value="APW40932.1"/>
    <property type="molecule type" value="Genomic_DNA"/>
</dbReference>
<dbReference type="InterPro" id="IPR036390">
    <property type="entry name" value="WH_DNA-bd_sf"/>
</dbReference>
<reference evidence="6 7" key="1">
    <citation type="submission" date="2017-01" db="EMBL/GenBank/DDBJ databases">
        <authorList>
            <person name="Mah S.A."/>
            <person name="Swanson W.J."/>
            <person name="Moy G.W."/>
            <person name="Vacquier V.D."/>
        </authorList>
    </citation>
    <scope>NUCLEOTIDE SEQUENCE [LARGE SCALE GENOMIC DNA]</scope>
    <source>
        <strain evidence="6 7">DCY110</strain>
    </source>
</reference>
<accession>A0A1P8K4K6</accession>
<dbReference type="RefSeq" id="WP_076205606.1">
    <property type="nucleotide sequence ID" value="NZ_CP019236.1"/>
</dbReference>
<dbReference type="InterPro" id="IPR000847">
    <property type="entry name" value="LysR_HTH_N"/>
</dbReference>
<comment type="similarity">
    <text evidence="1">Belongs to the LysR transcriptional regulatory family.</text>
</comment>
<dbReference type="Proteomes" id="UP000186609">
    <property type="component" value="Chromosome"/>
</dbReference>
<feature type="domain" description="HTH lysR-type" evidence="5">
    <location>
        <begin position="4"/>
        <end position="61"/>
    </location>
</feature>
<evidence type="ECO:0000313" key="6">
    <source>
        <dbReference type="EMBL" id="APW40932.1"/>
    </source>
</evidence>
<dbReference type="PROSITE" id="PS50931">
    <property type="entry name" value="HTH_LYSR"/>
    <property type="match status" value="1"/>
</dbReference>
<name>A0A1P8K4K6_9BURK</name>
<sequence>MSLPDLNLLVTLDVLLAECSVAGAARRLRLSPSAMSRALARLRETTGDPLLVRAGRGLVPTPRAVALREQVHLLVQSGEAVLRPANQLKLAQLSRTFTLRTSDGFVENFGPALLARIGKEAPGVRLHFVQKSDKDSAPLRDGLVDLETGVVGKGAAPELRLQALFRDRFIGVVRAGHPLVEGELTPARYAAGRHIGITRRGLDKGPVDQALLPLGLARDVVTLVGGFATALALVRASDLVASVPERHTGSLRTGLHSFALPFDMPEITVSMLWHPRLDADPAHRWLRGCVREACAADAPATQSV</sequence>
<dbReference type="InterPro" id="IPR036388">
    <property type="entry name" value="WH-like_DNA-bd_sf"/>
</dbReference>
<evidence type="ECO:0000259" key="5">
    <source>
        <dbReference type="PROSITE" id="PS50931"/>
    </source>
</evidence>